<dbReference type="InterPro" id="IPR036187">
    <property type="entry name" value="DNA_mismatch_repair_MutS_sf"/>
</dbReference>
<feature type="compositionally biased region" description="Polar residues" evidence="7">
    <location>
        <begin position="349"/>
        <end position="362"/>
    </location>
</feature>
<accession>A0A2P6P087</accession>
<evidence type="ECO:0000256" key="1">
    <source>
        <dbReference type="ARBA" id="ARBA00006271"/>
    </source>
</evidence>
<dbReference type="InterPro" id="IPR045076">
    <property type="entry name" value="MutS"/>
</dbReference>
<dbReference type="InterPro" id="IPR017261">
    <property type="entry name" value="DNA_mismatch_repair_MutS/MSH"/>
</dbReference>
<dbReference type="Pfam" id="PF01624">
    <property type="entry name" value="MutS_I"/>
    <property type="match status" value="1"/>
</dbReference>
<feature type="domain" description="DNA mismatch repair proteins mutS family" evidence="8">
    <location>
        <begin position="1250"/>
        <end position="1266"/>
    </location>
</feature>
<dbReference type="InterPro" id="IPR036678">
    <property type="entry name" value="MutS_con_dom_sf"/>
</dbReference>
<dbReference type="SUPFAM" id="SSF53150">
    <property type="entry name" value="DNA repair protein MutS, domain II"/>
    <property type="match status" value="1"/>
</dbReference>
<dbReference type="SUPFAM" id="SSF48334">
    <property type="entry name" value="DNA repair protein MutS, domain III"/>
    <property type="match status" value="1"/>
</dbReference>
<dbReference type="EMBL" id="MDYQ01000002">
    <property type="protein sequence ID" value="PRP89597.1"/>
    <property type="molecule type" value="Genomic_DNA"/>
</dbReference>
<dbReference type="Gene3D" id="1.10.1420.10">
    <property type="match status" value="2"/>
</dbReference>
<evidence type="ECO:0000259" key="8">
    <source>
        <dbReference type="PROSITE" id="PS00486"/>
    </source>
</evidence>
<feature type="compositionally biased region" description="Low complexity" evidence="7">
    <location>
        <begin position="139"/>
        <end position="174"/>
    </location>
</feature>
<keyword evidence="2 6" id="KW-0547">Nucleotide-binding</keyword>
<protein>
    <recommendedName>
        <fullName evidence="6">DNA mismatch repair protein</fullName>
    </recommendedName>
</protein>
<evidence type="ECO:0000256" key="2">
    <source>
        <dbReference type="ARBA" id="ARBA00022741"/>
    </source>
</evidence>
<dbReference type="PANTHER" id="PTHR11361">
    <property type="entry name" value="DNA MISMATCH REPAIR PROTEIN MUTS FAMILY MEMBER"/>
    <property type="match status" value="1"/>
</dbReference>
<dbReference type="Gene3D" id="3.40.50.300">
    <property type="entry name" value="P-loop containing nucleotide triphosphate hydrolases"/>
    <property type="match status" value="1"/>
</dbReference>
<evidence type="ECO:0000256" key="5">
    <source>
        <dbReference type="ARBA" id="ARBA00023125"/>
    </source>
</evidence>
<evidence type="ECO:0000313" key="10">
    <source>
        <dbReference type="Proteomes" id="UP000241769"/>
    </source>
</evidence>
<name>A0A2P6P087_9EUKA</name>
<dbReference type="InterPro" id="IPR016151">
    <property type="entry name" value="DNA_mismatch_repair_MutS_N"/>
</dbReference>
<evidence type="ECO:0000256" key="4">
    <source>
        <dbReference type="ARBA" id="ARBA00022840"/>
    </source>
</evidence>
<comment type="function">
    <text evidence="6">Component of the post-replicative DNA mismatch repair system (MMR).</text>
</comment>
<comment type="caution">
    <text evidence="9">The sequence shown here is derived from an EMBL/GenBank/DDBJ whole genome shotgun (WGS) entry which is preliminary data.</text>
</comment>
<dbReference type="InParanoid" id="A0A2P6P087"/>
<dbReference type="SUPFAM" id="SSF52540">
    <property type="entry name" value="P-loop containing nucleoside triphosphate hydrolases"/>
    <property type="match status" value="1"/>
</dbReference>
<dbReference type="PIRSF" id="PIRSF037677">
    <property type="entry name" value="DNA_mis_repair_Msh6"/>
    <property type="match status" value="1"/>
</dbReference>
<dbReference type="PROSITE" id="PS00486">
    <property type="entry name" value="DNA_MISMATCH_REPAIR_2"/>
    <property type="match status" value="1"/>
</dbReference>
<dbReference type="Pfam" id="PF05192">
    <property type="entry name" value="MutS_III"/>
    <property type="match status" value="1"/>
</dbReference>
<dbReference type="InterPro" id="IPR027417">
    <property type="entry name" value="P-loop_NTPase"/>
</dbReference>
<feature type="region of interest" description="Disordered" evidence="7">
    <location>
        <begin position="336"/>
        <end position="376"/>
    </location>
</feature>
<evidence type="ECO:0000256" key="6">
    <source>
        <dbReference type="PIRNR" id="PIRNR037677"/>
    </source>
</evidence>
<dbReference type="OrthoDB" id="10252754at2759"/>
<dbReference type="Pfam" id="PF00488">
    <property type="entry name" value="MutS_V"/>
    <property type="match status" value="1"/>
</dbReference>
<organism evidence="9 10">
    <name type="scientific">Planoprotostelium fungivorum</name>
    <dbReference type="NCBI Taxonomy" id="1890364"/>
    <lineage>
        <taxon>Eukaryota</taxon>
        <taxon>Amoebozoa</taxon>
        <taxon>Evosea</taxon>
        <taxon>Variosea</taxon>
        <taxon>Cavosteliida</taxon>
        <taxon>Cavosteliaceae</taxon>
        <taxon>Planoprotostelium</taxon>
    </lineage>
</organism>
<feature type="compositionally biased region" description="Polar residues" evidence="7">
    <location>
        <begin position="473"/>
        <end position="482"/>
    </location>
</feature>
<evidence type="ECO:0000256" key="7">
    <source>
        <dbReference type="SAM" id="MobiDB-lite"/>
    </source>
</evidence>
<gene>
    <name evidence="9" type="ORF">PROFUN_00861</name>
</gene>
<evidence type="ECO:0000256" key="3">
    <source>
        <dbReference type="ARBA" id="ARBA00022763"/>
    </source>
</evidence>
<dbReference type="InterPro" id="IPR007695">
    <property type="entry name" value="DNA_mismatch_repair_MutS-lik_N"/>
</dbReference>
<feature type="region of interest" description="Disordered" evidence="7">
    <location>
        <begin position="123"/>
        <end position="201"/>
    </location>
</feature>
<feature type="region of interest" description="Disordered" evidence="7">
    <location>
        <begin position="1"/>
        <end position="20"/>
    </location>
</feature>
<dbReference type="GO" id="GO:0032301">
    <property type="term" value="C:MutSalpha complex"/>
    <property type="evidence" value="ECO:0007669"/>
    <property type="project" value="TreeGrafter"/>
</dbReference>
<dbReference type="InterPro" id="IPR000432">
    <property type="entry name" value="DNA_mismatch_repair_MutS_C"/>
</dbReference>
<dbReference type="GO" id="GO:0006298">
    <property type="term" value="P:mismatch repair"/>
    <property type="evidence" value="ECO:0007669"/>
    <property type="project" value="InterPro"/>
</dbReference>
<dbReference type="STRING" id="1890364.A0A2P6P087"/>
<dbReference type="InterPro" id="IPR007696">
    <property type="entry name" value="DNA_mismatch_repair_MutS_core"/>
</dbReference>
<dbReference type="SMART" id="SM00533">
    <property type="entry name" value="MUTSd"/>
    <property type="match status" value="1"/>
</dbReference>
<feature type="compositionally biased region" description="Polar residues" evidence="7">
    <location>
        <begin position="1"/>
        <end position="13"/>
    </location>
</feature>
<feature type="compositionally biased region" description="Polar residues" evidence="7">
    <location>
        <begin position="123"/>
        <end position="138"/>
    </location>
</feature>
<feature type="compositionally biased region" description="Low complexity" evidence="7">
    <location>
        <begin position="363"/>
        <end position="374"/>
    </location>
</feature>
<dbReference type="GO" id="GO:0030983">
    <property type="term" value="F:mismatched DNA binding"/>
    <property type="evidence" value="ECO:0007669"/>
    <property type="project" value="UniProtKB-UniRule"/>
</dbReference>
<evidence type="ECO:0000313" key="9">
    <source>
        <dbReference type="EMBL" id="PRP89597.1"/>
    </source>
</evidence>
<dbReference type="GO" id="GO:0140664">
    <property type="term" value="F:ATP-dependent DNA damage sensor activity"/>
    <property type="evidence" value="ECO:0007669"/>
    <property type="project" value="InterPro"/>
</dbReference>
<keyword evidence="5 6" id="KW-0238">DNA-binding</keyword>
<feature type="region of interest" description="Disordered" evidence="7">
    <location>
        <begin position="461"/>
        <end position="485"/>
    </location>
</feature>
<keyword evidence="10" id="KW-1185">Reference proteome</keyword>
<dbReference type="Proteomes" id="UP000241769">
    <property type="component" value="Unassembled WGS sequence"/>
</dbReference>
<dbReference type="Gene3D" id="3.40.1170.10">
    <property type="entry name" value="DNA repair protein MutS, domain I"/>
    <property type="match status" value="1"/>
</dbReference>
<keyword evidence="3 6" id="KW-0227">DNA damage</keyword>
<keyword evidence="6" id="KW-0234">DNA repair</keyword>
<comment type="similarity">
    <text evidence="1 6">Belongs to the DNA mismatch repair MutS family.</text>
</comment>
<sequence length="1384" mass="155823">MNNGRNNPGSITQFGRPLGGFNREITTSSVTPQMVNRIPTPQTKTTSKVNLPKPDNTFVVGVKPPIHVQSIPKPAIPSDDIEDGDDFLAELDRISATQHSMDVVPSTPPQSKPLNRIQQSLIQKSSPPSIPDQFQSLGTSSPSIPQPSSTFQPSFVGKLNPSPQKSSTNTSSPKKTLETPQSVKDSLMDIPSGQPRDNYIIRSPIKSIPVKTVQVPVKESTNIKRSPHFAKKNSTEPKNPPKLPAILSPSLFRGGKAVVPNGKAKADSPVKRQATLNGFLKPASRKIDFDAEEQEQTDDIEEFFEVEKNSTPEVQMEDLLEEDLLEEDIEEPLTKKRKTSHLVSRNDHPTMTSQLDAKTSQVPTTTFDSSTTPSHVTKSVFNRTEKAALTQPIVTKDSNKGTSYNNPSSRFGIARTTSEVKSTTPETKPTVSEIKSTTQSFIVKKAASEVKKIPQIISSPLTRATPKQEGEISNRNFSSSPSVLKFPDDPDYDPTTLYIPDDAWKDMTPAKRQYYLIKKDNYDVIIFFQQGSFYNVFERDADVCHKQLGWAYTRGINKPVNHYTAGCSCEAFHKWTHALIDMGYKVGKVDQKSCDDEKKNDAMEREMERIFSPATITDGEFLPQEAVYLLSCCESDDEKIIGFCLLDASTGHFQLGYTGDHAFRDPKRAHLDRLLLENKPREVILKRGRDRTLEQRVKLNVPGVSIEKISYPYHQDVIDEIVRKGLLGELPKVISDLSDMEEISKNSFSHLSRQQRNTILDAFGGCVQYLRNIKMDQILLKQLNIDEYFGSEKNNMVLDGEALRNLSVLEDSSGSTNGSLFSVFDHCVSPSGKSMMRRWISRPLYRIEDIEERYDVVDTITRNRQLVKLITGPLSELPNMERLCSSFQTRPTPQSLVSIVRGIRSILRAVTGVHEYLEENFVDCSLLERMVTKEGERLRSKVRRGRSNVGQFPDIDDVWSYFSDGFDYKEDCFEPKLGSIREYDECSRRMKEVEEKMENFLGKFKETFLKISKKDAGVDWSNDPKLGRCIEINLKKVKDVPKKFPANFEVKSLKNSTRLVPPELKIIFEERRSVEEEHLTVSNNLIFQISQKFQASMPLWRRLFDVASSLDCLVSLFQVSEGLQCVRPQLIEEKERPVIRIVDMIHPCIHSGATGTPIPVSVTVGGDEPIMMILTGPNMGGKSTSLRTTCITIIMAQIGSFVPSSSCHITPVDRIFVRLGCNDNIMNEQSTFMVELGEASTILRNASNRSLVILDELGRGTSTFDGYAIAYSVVNHFVGKKKRMMFATHYHNLTKEFGREDDVSCYQMSCIEDEGRVVFTYQMVEGIAPNSYGMNVARLAGVSEEIIARAERIATEMEVSDTLRETKKMQHSDWLQLWSSIRTK</sequence>
<dbReference type="SMART" id="SM00534">
    <property type="entry name" value="MUTSac"/>
    <property type="match status" value="1"/>
</dbReference>
<dbReference type="SUPFAM" id="SSF55271">
    <property type="entry name" value="DNA repair protein MutS, domain I"/>
    <property type="match status" value="1"/>
</dbReference>
<dbReference type="Gene3D" id="3.30.420.110">
    <property type="entry name" value="MutS, connector domain"/>
    <property type="match status" value="1"/>
</dbReference>
<dbReference type="PANTHER" id="PTHR11361:SF148">
    <property type="entry name" value="DNA MISMATCH REPAIR PROTEIN MSH6"/>
    <property type="match status" value="1"/>
</dbReference>
<proteinExistence type="inferred from homology"/>
<reference evidence="9 10" key="1">
    <citation type="journal article" date="2018" name="Genome Biol. Evol.">
        <title>Multiple Roots of Fruiting Body Formation in Amoebozoa.</title>
        <authorList>
            <person name="Hillmann F."/>
            <person name="Forbes G."/>
            <person name="Novohradska S."/>
            <person name="Ferling I."/>
            <person name="Riege K."/>
            <person name="Groth M."/>
            <person name="Westermann M."/>
            <person name="Marz M."/>
            <person name="Spaller T."/>
            <person name="Winckler T."/>
            <person name="Schaap P."/>
            <person name="Glockner G."/>
        </authorList>
    </citation>
    <scope>NUCLEOTIDE SEQUENCE [LARGE SCALE GENOMIC DNA]</scope>
    <source>
        <strain evidence="9 10">Jena</strain>
    </source>
</reference>
<dbReference type="GO" id="GO:0005524">
    <property type="term" value="F:ATP binding"/>
    <property type="evidence" value="ECO:0007669"/>
    <property type="project" value="UniProtKB-UniRule"/>
</dbReference>
<keyword evidence="4 6" id="KW-0067">ATP-binding</keyword>